<proteinExistence type="predicted"/>
<reference evidence="2" key="1">
    <citation type="submission" date="2022-11" db="UniProtKB">
        <authorList>
            <consortium name="WormBaseParasite"/>
        </authorList>
    </citation>
    <scope>IDENTIFICATION</scope>
</reference>
<sequence length="88" mass="10398">MAVESLIKDIAQESFVAKTEIPNEMDVIQLETMKKMYPKAILQQECQQQKQQLRLLHYQKVYRIANTISIGIKEKSTERKLHSSKRRH</sequence>
<dbReference type="WBParaSite" id="nRc.2.0.1.t11054-RA">
    <property type="protein sequence ID" value="nRc.2.0.1.t11054-RA"/>
    <property type="gene ID" value="nRc.2.0.1.g11054"/>
</dbReference>
<keyword evidence="1" id="KW-1185">Reference proteome</keyword>
<dbReference type="Proteomes" id="UP000887565">
    <property type="component" value="Unplaced"/>
</dbReference>
<dbReference type="AlphaFoldDB" id="A0A915IA51"/>
<evidence type="ECO:0000313" key="2">
    <source>
        <dbReference type="WBParaSite" id="nRc.2.0.1.t11054-RA"/>
    </source>
</evidence>
<protein>
    <submittedName>
        <fullName evidence="2">Uncharacterized protein</fullName>
    </submittedName>
</protein>
<organism evidence="1 2">
    <name type="scientific">Romanomermis culicivorax</name>
    <name type="common">Nematode worm</name>
    <dbReference type="NCBI Taxonomy" id="13658"/>
    <lineage>
        <taxon>Eukaryota</taxon>
        <taxon>Metazoa</taxon>
        <taxon>Ecdysozoa</taxon>
        <taxon>Nematoda</taxon>
        <taxon>Enoplea</taxon>
        <taxon>Dorylaimia</taxon>
        <taxon>Mermithida</taxon>
        <taxon>Mermithoidea</taxon>
        <taxon>Mermithidae</taxon>
        <taxon>Romanomermis</taxon>
    </lineage>
</organism>
<name>A0A915IA51_ROMCU</name>
<accession>A0A915IA51</accession>
<evidence type="ECO:0000313" key="1">
    <source>
        <dbReference type="Proteomes" id="UP000887565"/>
    </source>
</evidence>